<proteinExistence type="predicted"/>
<protein>
    <recommendedName>
        <fullName evidence="3">Ribbon-helix-helix protein, CopG family</fullName>
    </recommendedName>
</protein>
<dbReference type="Proteomes" id="UP000321413">
    <property type="component" value="Unassembled WGS sequence"/>
</dbReference>
<evidence type="ECO:0008006" key="3">
    <source>
        <dbReference type="Google" id="ProtNLM"/>
    </source>
</evidence>
<evidence type="ECO:0000313" key="1">
    <source>
        <dbReference type="EMBL" id="TXF95970.1"/>
    </source>
</evidence>
<sequence>MVTDTKNVQMTLSMSPALEAKLARLAVASGSSEADVLLKAIALYEVALLAKLQGQDLAVLNEEKCVVSEIDGI</sequence>
<accession>A0A5C7FL29</accession>
<gene>
    <name evidence="1" type="ORF">FVD38_25915</name>
</gene>
<keyword evidence="2" id="KW-1185">Reference proteome</keyword>
<dbReference type="AlphaFoldDB" id="A0A5C7FL29"/>
<name>A0A5C7FL29_9BURK</name>
<organism evidence="1 2">
    <name type="scientific">Massilia arenae</name>
    <dbReference type="NCBI Taxonomy" id="2603288"/>
    <lineage>
        <taxon>Bacteria</taxon>
        <taxon>Pseudomonadati</taxon>
        <taxon>Pseudomonadota</taxon>
        <taxon>Betaproteobacteria</taxon>
        <taxon>Burkholderiales</taxon>
        <taxon>Oxalobacteraceae</taxon>
        <taxon>Telluria group</taxon>
        <taxon>Massilia</taxon>
    </lineage>
</organism>
<evidence type="ECO:0000313" key="2">
    <source>
        <dbReference type="Proteomes" id="UP000321413"/>
    </source>
</evidence>
<dbReference type="EMBL" id="VPFD01000049">
    <property type="protein sequence ID" value="TXF95970.1"/>
    <property type="molecule type" value="Genomic_DNA"/>
</dbReference>
<reference evidence="1 2" key="1">
    <citation type="submission" date="2019-08" db="EMBL/GenBank/DDBJ databases">
        <title>Massilia golmudensis sp. nov., isolated from sand in the Qinghai-Tibetan Plateau.</title>
        <authorList>
            <person name="Zhang B."/>
        </authorList>
    </citation>
    <scope>NUCLEOTIDE SEQUENCE [LARGE SCALE GENOMIC DNA]</scope>
    <source>
        <strain evidence="1 2">GEM5</strain>
    </source>
</reference>
<comment type="caution">
    <text evidence="1">The sequence shown here is derived from an EMBL/GenBank/DDBJ whole genome shotgun (WGS) entry which is preliminary data.</text>
</comment>
<dbReference type="RefSeq" id="WP_147937431.1">
    <property type="nucleotide sequence ID" value="NZ_VPFD01000049.1"/>
</dbReference>